<accession>A0ABM1RZ97</accession>
<feature type="non-terminal residue" evidence="3">
    <location>
        <position position="147"/>
    </location>
</feature>
<dbReference type="RefSeq" id="XP_022236702.1">
    <property type="nucleotide sequence ID" value="XM_022380994.1"/>
</dbReference>
<gene>
    <name evidence="3" type="primary">LOC111084226</name>
</gene>
<dbReference type="PANTHER" id="PTHR12984:SF16">
    <property type="entry name" value="BLACK MATCH, ISOFORM H"/>
    <property type="match status" value="1"/>
</dbReference>
<protein>
    <submittedName>
        <fullName evidence="3">SCY1-like protein 2</fullName>
    </submittedName>
</protein>
<evidence type="ECO:0000313" key="3">
    <source>
        <dbReference type="RefSeq" id="XP_022236702.1"/>
    </source>
</evidence>
<dbReference type="InterPro" id="IPR011009">
    <property type="entry name" value="Kinase-like_dom_sf"/>
</dbReference>
<dbReference type="GeneID" id="111084226"/>
<evidence type="ECO:0000313" key="2">
    <source>
        <dbReference type="Proteomes" id="UP000694941"/>
    </source>
</evidence>
<reference evidence="3" key="1">
    <citation type="submission" date="2025-08" db="UniProtKB">
        <authorList>
            <consortium name="RefSeq"/>
        </authorList>
    </citation>
    <scope>IDENTIFICATION</scope>
    <source>
        <tissue evidence="3">Muscle</tissue>
    </source>
</reference>
<proteinExistence type="predicted"/>
<dbReference type="SUPFAM" id="SSF56112">
    <property type="entry name" value="Protein kinase-like (PK-like)"/>
    <property type="match status" value="1"/>
</dbReference>
<keyword evidence="2" id="KW-1185">Reference proteome</keyword>
<organism evidence="2 3">
    <name type="scientific">Limulus polyphemus</name>
    <name type="common">Atlantic horseshoe crab</name>
    <dbReference type="NCBI Taxonomy" id="6850"/>
    <lineage>
        <taxon>Eukaryota</taxon>
        <taxon>Metazoa</taxon>
        <taxon>Ecdysozoa</taxon>
        <taxon>Arthropoda</taxon>
        <taxon>Chelicerata</taxon>
        <taxon>Merostomata</taxon>
        <taxon>Xiphosura</taxon>
        <taxon>Limulidae</taxon>
        <taxon>Limulus</taxon>
    </lineage>
</organism>
<feature type="coiled-coil region" evidence="1">
    <location>
        <begin position="49"/>
        <end position="76"/>
    </location>
</feature>
<dbReference type="PANTHER" id="PTHR12984">
    <property type="entry name" value="SCY1-RELATED S/T PROTEIN KINASE-LIKE"/>
    <property type="match status" value="1"/>
</dbReference>
<name>A0ABM1RZ97_LIMPO</name>
<sequence>MGQPDLDFTAPEIQFSSMCSPYSDMFSLGLLTCSVFNNGRSLIEANLSTSAYSKQLDMLEQNLNELLDRVPHHLQEPVQSLLNVDPTKRTNAHDFAMIKYFMDPSVHALQYLDVIQMKDTTHKSHFYHSLKGALPNIPRVRLATLML</sequence>
<evidence type="ECO:0000256" key="1">
    <source>
        <dbReference type="SAM" id="Coils"/>
    </source>
</evidence>
<dbReference type="Proteomes" id="UP000694941">
    <property type="component" value="Unplaced"/>
</dbReference>
<keyword evidence="1" id="KW-0175">Coiled coil</keyword>
<dbReference type="Gene3D" id="1.10.510.10">
    <property type="entry name" value="Transferase(Phosphotransferase) domain 1"/>
    <property type="match status" value="1"/>
</dbReference>
<dbReference type="InterPro" id="IPR051177">
    <property type="entry name" value="CIK-Related_Protein"/>
</dbReference>